<evidence type="ECO:0000313" key="2">
    <source>
        <dbReference type="Proteomes" id="UP000478463"/>
    </source>
</evidence>
<dbReference type="PANTHER" id="PTHR39431:SF1">
    <property type="entry name" value="FRPA_C-RELATED PROTEIN"/>
    <property type="match status" value="1"/>
</dbReference>
<proteinExistence type="predicted"/>
<evidence type="ECO:0000313" key="1">
    <source>
        <dbReference type="EMBL" id="QOS66743.1"/>
    </source>
</evidence>
<gene>
    <name evidence="1" type="ORF">GS424_009200</name>
</gene>
<dbReference type="RefSeq" id="WP_160942475.1">
    <property type="nucleotide sequence ID" value="NZ_CP063310.1"/>
</dbReference>
<dbReference type="KEGG" id="egd:GS424_009200"/>
<reference evidence="1 2" key="1">
    <citation type="submission" date="2020-10" db="EMBL/GenBank/DDBJ databases">
        <title>Eggerthella sp. nov., isolated from human feces.</title>
        <authorList>
            <person name="Yajun G."/>
        </authorList>
    </citation>
    <scope>NUCLEOTIDE SEQUENCE [LARGE SCALE GENOMIC DNA]</scope>
    <source>
        <strain evidence="1 2">HF-1101</strain>
    </source>
</reference>
<dbReference type="AlphaFoldDB" id="A0A6L7IST9"/>
<organism evidence="1 2">
    <name type="scientific">Eggerthella guodeyinii</name>
    <dbReference type="NCBI Taxonomy" id="2690837"/>
    <lineage>
        <taxon>Bacteria</taxon>
        <taxon>Bacillati</taxon>
        <taxon>Actinomycetota</taxon>
        <taxon>Coriobacteriia</taxon>
        <taxon>Eggerthellales</taxon>
        <taxon>Eggerthellaceae</taxon>
        <taxon>Eggerthella</taxon>
    </lineage>
</organism>
<accession>A0A6L7IST9</accession>
<dbReference type="EMBL" id="CP063310">
    <property type="protein sequence ID" value="QOS66743.1"/>
    <property type="molecule type" value="Genomic_DNA"/>
</dbReference>
<protein>
    <submittedName>
        <fullName evidence="1">Uncharacterized protein</fullName>
    </submittedName>
</protein>
<dbReference type="PANTHER" id="PTHR39431">
    <property type="entry name" value="FRPA/C-RELATED PROTEIN"/>
    <property type="match status" value="1"/>
</dbReference>
<name>A0A6L7IST9_9ACTN</name>
<sequence>MTIRRQCKVRKGFLAGALIVFALALAALSAYAATHPNRGADTAATDAFGGGNSLVGANEALVVDLEGDGFAPLPFDRGISFDFADAGDGVRTEWVSGTCGILVRDLDHDGAIASGRELFGNNTMLENGELARGAREALRDLDANGDGVVDSADPAFSELMLWIDADSDAVSRPDELHALEGKGVVSIEILDGDADGSEDQASPDLSFFRVSSSGMRVYRACGVVLCDHASASATFEELPVPDDVALLPDFSGMGALPSLHQSMARDGTGRLKALLERFVAEPDRGTRLELTEQVLQAWTGETDRLKVLEVLAGASYDGPTSEQAMDKISSGYDWLVTELYCSLMVDSHLKGYCDRIRFEVMGAANMGAAADMLLETLERDQAKGEEVLIDFVYSMGMLDPYSTSGREDLREALDAVNRRYGALVDSATNDLWFSQPEAREMEGSSDRANLFIVAEGDHVLLGGASDDAYVFSAEAGACVIDDPEGAIAIVLWDGVDAEDVVVEKRAQGASPDLSDVLITVQGQEPSIRIEGLERSHACSIILSKGDPVDAWGRAVEVE</sequence>
<dbReference type="Proteomes" id="UP000478463">
    <property type="component" value="Chromosome"/>
</dbReference>